<evidence type="ECO:0000256" key="5">
    <source>
        <dbReference type="ARBA" id="ARBA00022844"/>
    </source>
</evidence>
<reference evidence="7" key="1">
    <citation type="submission" date="2019-09" db="EMBL/GenBank/DDBJ databases">
        <title>Co-infection of Peruvian horse sickness virus and West Nile virus associated with neurological symptoms in horse from Brazil.</title>
        <authorList>
            <person name="Silva S.P."/>
            <person name="Casseb L.M.N."/>
            <person name="Martins L.C."/>
            <person name="Medeiros D.B.A."/>
        </authorList>
    </citation>
    <scope>NUCLEOTIDE SEQUENCE</scope>
    <source>
        <strain evidence="7">UN9219/BeAn854747</strain>
    </source>
</reference>
<evidence type="ECO:0000256" key="4">
    <source>
        <dbReference type="ARBA" id="ARBA00022561"/>
    </source>
</evidence>
<keyword evidence="6" id="KW-1153">Inner capsid protein</keyword>
<dbReference type="GO" id="GO:0005198">
    <property type="term" value="F:structural molecule activity"/>
    <property type="evidence" value="ECO:0007669"/>
    <property type="project" value="InterPro"/>
</dbReference>
<accession>A0A7L7PZV4</accession>
<name>A0A7L7PZV4_9REOV</name>
<evidence type="ECO:0000256" key="6">
    <source>
        <dbReference type="ARBA" id="ARBA00022996"/>
    </source>
</evidence>
<evidence type="ECO:0000256" key="1">
    <source>
        <dbReference type="ARBA" id="ARBA00004328"/>
    </source>
</evidence>
<dbReference type="InterPro" id="IPR001742">
    <property type="entry name" value="Capsid_VP2_Orbivir"/>
</dbReference>
<dbReference type="EMBL" id="MN428631">
    <property type="protein sequence ID" value="QNH88364.1"/>
    <property type="molecule type" value="Genomic_RNA"/>
</dbReference>
<evidence type="ECO:0000256" key="3">
    <source>
        <dbReference type="ARBA" id="ARBA00015347"/>
    </source>
</evidence>
<keyword evidence="4" id="KW-0167">Capsid protein</keyword>
<sequence length="881" mass="103783">MAEFSILIWKDTRTSKVTPVEYPSGIDLIIDIDVRQELQAQSAGSLMKAERAKGINSEDGKINIASYDRQMKQHLNGGERVQETEDVIQHRFIDRSIYQLSDKMKKEDIDSVIYKVAYDPKWETIKYKHDKRGRTEIHLTHCRINCEKYLMQTLYVQRESLCERGMHIENLDRIVSQLKNLGLFKQLIGKFWNSGSLKDLTKDGDQNTTSVLFNIHMPPHTMSATRIGKQQIIFTERQKKHVEIQEAMEANDTKKIARLESDENITRNGYKLFEEDFIEEIQTALKSREIVAPIKPYEALSEYFENIRIIVWQETRIDPTKKGTLHEESRRPLVKIPLNARGVYYLLYKPLIEVCIEKNDFGDLKISSQPSKKKNKFWETLEKDLFYQDDGTKKDRMKKVFSKDLDNVCKIELCSMHLYFEFLGAIYNLFGRMSGLRERKRMYRWIFEKDEISTEKRTDVQKELIQKARAKECDAYLKTNFIFNDWDKYLWEMILSAKCIQTSVIYILRFLNGDPIMIIEPEELMHEINAVLLNKKSLEGFLRVYTPYLSELYSKYRNVNSQTPTYEIVELCFKHNILIIFLSILHEFETENLIQIGVPFIMKYSMNMFNTFLVEQKKKNGRMTGLNLEDFLLYTLNPLQYEELTLKYEDRFEHFDASKRNGMWDVYMTRKKEEFSVEKVKYGAKGEAWQTGRIRELEREKTNADRRLGWKTNLHYLFKQECYDSRMRTLKVKKLASITHLKTDLNVMSLFIGTQCHGWSDVATICVPIRSPHKALLVIALASTNMDEGMIKRRIKSRFERCSQSILQTIIIRINPGENDYVERLDHKVVEERFGVMLEGEMSFKKYAYVSEGIKAALLILKAENVSFGSKHFYTKLLNVR</sequence>
<comment type="similarity">
    <text evidence="2">Belongs to the orbivirus VP2 family.</text>
</comment>
<comment type="subcellular location">
    <subcellularLocation>
        <location evidence="1">Virion</location>
    </subcellularLocation>
</comment>
<proteinExistence type="inferred from homology"/>
<protein>
    <recommendedName>
        <fullName evidence="3">Outer capsid protein VP2</fullName>
    </recommendedName>
</protein>
<keyword evidence="5" id="KW-0946">Virion</keyword>
<organism evidence="7">
    <name type="scientific">Peruvian horse sickness virus</name>
    <dbReference type="NCBI Taxonomy" id="356862"/>
    <lineage>
        <taxon>Viruses</taxon>
        <taxon>Riboviria</taxon>
        <taxon>Orthornavirae</taxon>
        <taxon>Duplornaviricota</taxon>
        <taxon>Resentoviricetes</taxon>
        <taxon>Reovirales</taxon>
        <taxon>Sedoreoviridae</taxon>
        <taxon>Orbivirus</taxon>
        <taxon>Orbivirus gammaequi</taxon>
    </lineage>
</organism>
<evidence type="ECO:0000313" key="7">
    <source>
        <dbReference type="EMBL" id="QNH88364.1"/>
    </source>
</evidence>
<evidence type="ECO:0000256" key="2">
    <source>
        <dbReference type="ARBA" id="ARBA00008722"/>
    </source>
</evidence>
<dbReference type="GO" id="GO:0039625">
    <property type="term" value="C:viral inner capsid"/>
    <property type="evidence" value="ECO:0007669"/>
    <property type="project" value="UniProtKB-KW"/>
</dbReference>
<dbReference type="Pfam" id="PF00898">
    <property type="entry name" value="Orbi_VP2"/>
    <property type="match status" value="1"/>
</dbReference>